<reference evidence="2" key="2">
    <citation type="journal article" date="2023" name="Science">
        <title>Genomic signatures of disease resistance in endangered staghorn corals.</title>
        <authorList>
            <person name="Vollmer S.V."/>
            <person name="Selwyn J.D."/>
            <person name="Despard B.A."/>
            <person name="Roesel C.L."/>
        </authorList>
    </citation>
    <scope>NUCLEOTIDE SEQUENCE</scope>
    <source>
        <strain evidence="2">K2</strain>
    </source>
</reference>
<reference evidence="2" key="1">
    <citation type="journal article" date="2023" name="G3 (Bethesda)">
        <title>Whole genome assembly and annotation of the endangered Caribbean coral Acropora cervicornis.</title>
        <authorList>
            <person name="Selwyn J.D."/>
            <person name="Vollmer S.V."/>
        </authorList>
    </citation>
    <scope>NUCLEOTIDE SEQUENCE</scope>
    <source>
        <strain evidence="2">K2</strain>
    </source>
</reference>
<name>A0AAD9QYG4_ACRCE</name>
<keyword evidence="1" id="KW-1133">Transmembrane helix</keyword>
<evidence type="ECO:0008006" key="4">
    <source>
        <dbReference type="Google" id="ProtNLM"/>
    </source>
</evidence>
<feature type="transmembrane region" description="Helical" evidence="1">
    <location>
        <begin position="32"/>
        <end position="58"/>
    </location>
</feature>
<evidence type="ECO:0000313" key="2">
    <source>
        <dbReference type="EMBL" id="KAK2569588.1"/>
    </source>
</evidence>
<dbReference type="EMBL" id="JARQWQ010000009">
    <property type="protein sequence ID" value="KAK2569588.1"/>
    <property type="molecule type" value="Genomic_DNA"/>
</dbReference>
<gene>
    <name evidence="2" type="ORF">P5673_005413</name>
</gene>
<dbReference type="Proteomes" id="UP001249851">
    <property type="component" value="Unassembled WGS sequence"/>
</dbReference>
<dbReference type="AlphaFoldDB" id="A0AAD9QYG4"/>
<dbReference type="Gene3D" id="1.20.1070.10">
    <property type="entry name" value="Rhodopsin 7-helix transmembrane proteins"/>
    <property type="match status" value="1"/>
</dbReference>
<evidence type="ECO:0000256" key="1">
    <source>
        <dbReference type="SAM" id="Phobius"/>
    </source>
</evidence>
<keyword evidence="1" id="KW-0472">Membrane</keyword>
<organism evidence="2 3">
    <name type="scientific">Acropora cervicornis</name>
    <name type="common">Staghorn coral</name>
    <dbReference type="NCBI Taxonomy" id="6130"/>
    <lineage>
        <taxon>Eukaryota</taxon>
        <taxon>Metazoa</taxon>
        <taxon>Cnidaria</taxon>
        <taxon>Anthozoa</taxon>
        <taxon>Hexacorallia</taxon>
        <taxon>Scleractinia</taxon>
        <taxon>Astrocoeniina</taxon>
        <taxon>Acroporidae</taxon>
        <taxon>Acropora</taxon>
    </lineage>
</organism>
<accession>A0AAD9QYG4</accession>
<keyword evidence="1" id="KW-0812">Transmembrane</keyword>
<sequence>MNNSQDWSLVARCPILVAYGGSHTQSSFFRPVIIFMLVVHILTCPFTVILNLLVMVAVKVKARLRANKSNTLLATLASTDFIAGLFVQPIFIAKSIATLLDKPFRQSSVKRFGIKSALQLSKLHERKEKISRERKKPTS</sequence>
<dbReference type="SUPFAM" id="SSF81321">
    <property type="entry name" value="Family A G protein-coupled receptor-like"/>
    <property type="match status" value="1"/>
</dbReference>
<protein>
    <recommendedName>
        <fullName evidence="4">G-protein coupled receptors family 1 profile domain-containing protein</fullName>
    </recommendedName>
</protein>
<feature type="transmembrane region" description="Helical" evidence="1">
    <location>
        <begin position="70"/>
        <end position="92"/>
    </location>
</feature>
<keyword evidence="3" id="KW-1185">Reference proteome</keyword>
<proteinExistence type="predicted"/>
<evidence type="ECO:0000313" key="3">
    <source>
        <dbReference type="Proteomes" id="UP001249851"/>
    </source>
</evidence>
<comment type="caution">
    <text evidence="2">The sequence shown here is derived from an EMBL/GenBank/DDBJ whole genome shotgun (WGS) entry which is preliminary data.</text>
</comment>